<dbReference type="PROSITE" id="PS00759">
    <property type="entry name" value="ARGE_DAPE_CPG2_2"/>
    <property type="match status" value="1"/>
</dbReference>
<evidence type="ECO:0000256" key="1">
    <source>
        <dbReference type="ARBA" id="ARBA00001947"/>
    </source>
</evidence>
<dbReference type="PANTHER" id="PTHR43808:SF8">
    <property type="entry name" value="PEPTIDASE M20 DIMERISATION DOMAIN-CONTAINING PROTEIN"/>
    <property type="match status" value="1"/>
</dbReference>
<dbReference type="EMBL" id="WBWA01000033">
    <property type="protein sequence ID" value="KAB2662293.1"/>
    <property type="molecule type" value="Genomic_DNA"/>
</dbReference>
<dbReference type="GO" id="GO:0046872">
    <property type="term" value="F:metal ion binding"/>
    <property type="evidence" value="ECO:0007669"/>
    <property type="project" value="UniProtKB-KW"/>
</dbReference>
<evidence type="ECO:0000259" key="6">
    <source>
        <dbReference type="Pfam" id="PF07687"/>
    </source>
</evidence>
<evidence type="ECO:0000256" key="4">
    <source>
        <dbReference type="ARBA" id="ARBA00022801"/>
    </source>
</evidence>
<sequence length="405" mass="43423">MIVLQLHLEPARQDNRLPVAGSGCLSDNECIALLQWMLRHDTTAQQSREAGFVTELSRYLAARSIPTAIRLGDEGRANLVATLDSGRTGPHLVFCGHCDTVPLGDREWQKPPFGGTIEGARIYGRGSSDMKGGLAALVASMLDMQIEKGWSGRLSLAVTYGEETGSEGARLMAADGSLPPFNAMVIAEPTSNRVVRAHKGALWLAFTATGRTGHGSMPQRGLNALEMVIRFRQKLLELDLFAAEDQLLGRPTICLTGMKGGAQVNVIPDRAIAEFDMRTLPGQNHDDILASIRTVARETEAEYEGGQIVVETINSLPALETAVDSGIVRAALETRSELGLTERVAGGASYFTDGSVLQTPGSDILILGPGDPGEAHQTDESLDIPDFLTARQIYTGIACRFLCSP</sequence>
<dbReference type="GO" id="GO:0016787">
    <property type="term" value="F:hydrolase activity"/>
    <property type="evidence" value="ECO:0007669"/>
    <property type="project" value="UniProtKB-KW"/>
</dbReference>
<organism evidence="7 8">
    <name type="scientific">Brucella tritici</name>
    <dbReference type="NCBI Taxonomy" id="94626"/>
    <lineage>
        <taxon>Bacteria</taxon>
        <taxon>Pseudomonadati</taxon>
        <taxon>Pseudomonadota</taxon>
        <taxon>Alphaproteobacteria</taxon>
        <taxon>Hyphomicrobiales</taxon>
        <taxon>Brucellaceae</taxon>
        <taxon>Brucella/Ochrobactrum group</taxon>
        <taxon>Brucella</taxon>
    </lineage>
</organism>
<dbReference type="SUPFAM" id="SSF53187">
    <property type="entry name" value="Zn-dependent exopeptidases"/>
    <property type="match status" value="1"/>
</dbReference>
<dbReference type="InterPro" id="IPR002933">
    <property type="entry name" value="Peptidase_M20"/>
</dbReference>
<keyword evidence="8" id="KW-1185">Reference proteome</keyword>
<keyword evidence="5" id="KW-0862">Zinc</keyword>
<evidence type="ECO:0000256" key="2">
    <source>
        <dbReference type="ARBA" id="ARBA00006247"/>
    </source>
</evidence>
<dbReference type="AlphaFoldDB" id="A0A833CH80"/>
<dbReference type="CDD" id="cd08659">
    <property type="entry name" value="M20_ArgE_DapE-like"/>
    <property type="match status" value="1"/>
</dbReference>
<gene>
    <name evidence="7" type="ORF">F9K91_22645</name>
</gene>
<dbReference type="InterPro" id="IPR011650">
    <property type="entry name" value="Peptidase_M20_dimer"/>
</dbReference>
<dbReference type="Proteomes" id="UP000430843">
    <property type="component" value="Unassembled WGS sequence"/>
</dbReference>
<comment type="cofactor">
    <cofactor evidence="1">
        <name>Zn(2+)</name>
        <dbReference type="ChEBI" id="CHEBI:29105"/>
    </cofactor>
</comment>
<comment type="caution">
    <text evidence="7">The sequence shown here is derived from an EMBL/GenBank/DDBJ whole genome shotgun (WGS) entry which is preliminary data.</text>
</comment>
<keyword evidence="4" id="KW-0378">Hydrolase</keyword>
<feature type="domain" description="Peptidase M20 dimerisation" evidence="6">
    <location>
        <begin position="197"/>
        <end position="303"/>
    </location>
</feature>
<keyword evidence="3" id="KW-0479">Metal-binding</keyword>
<name>A0A833CH80_9HYPH</name>
<dbReference type="Gene3D" id="3.30.70.360">
    <property type="match status" value="1"/>
</dbReference>
<dbReference type="Pfam" id="PF01546">
    <property type="entry name" value="Peptidase_M20"/>
    <property type="match status" value="1"/>
</dbReference>
<dbReference type="Gene3D" id="3.40.630.10">
    <property type="entry name" value="Zn peptidases"/>
    <property type="match status" value="1"/>
</dbReference>
<dbReference type="Pfam" id="PF07687">
    <property type="entry name" value="M20_dimer"/>
    <property type="match status" value="1"/>
</dbReference>
<evidence type="ECO:0000313" key="8">
    <source>
        <dbReference type="Proteomes" id="UP000430843"/>
    </source>
</evidence>
<accession>A0A833CH80</accession>
<dbReference type="RefSeq" id="WP_151678774.1">
    <property type="nucleotide sequence ID" value="NZ_WBWA01000033.1"/>
</dbReference>
<proteinExistence type="inferred from homology"/>
<reference evidence="7 8" key="1">
    <citation type="submission" date="2019-09" db="EMBL/GenBank/DDBJ databases">
        <title>Taxonomic organization of the family Brucellaceae based on a phylogenomic approach.</title>
        <authorList>
            <person name="Leclercq S."/>
            <person name="Cloeckaert A."/>
            <person name="Zygmunt M.S."/>
        </authorList>
    </citation>
    <scope>NUCLEOTIDE SEQUENCE [LARGE SCALE GENOMIC DNA]</scope>
    <source>
        <strain evidence="7 8">LMG 18957</strain>
    </source>
</reference>
<dbReference type="PANTHER" id="PTHR43808">
    <property type="entry name" value="ACETYLORNITHINE DEACETYLASE"/>
    <property type="match status" value="1"/>
</dbReference>
<evidence type="ECO:0000256" key="3">
    <source>
        <dbReference type="ARBA" id="ARBA00022723"/>
    </source>
</evidence>
<dbReference type="InterPro" id="IPR050072">
    <property type="entry name" value="Peptidase_M20A"/>
</dbReference>
<evidence type="ECO:0000256" key="5">
    <source>
        <dbReference type="ARBA" id="ARBA00022833"/>
    </source>
</evidence>
<dbReference type="InterPro" id="IPR036264">
    <property type="entry name" value="Bact_exopeptidase_dim_dom"/>
</dbReference>
<dbReference type="InterPro" id="IPR001261">
    <property type="entry name" value="ArgE/DapE_CS"/>
</dbReference>
<dbReference type="SUPFAM" id="SSF55031">
    <property type="entry name" value="Bacterial exopeptidase dimerisation domain"/>
    <property type="match status" value="1"/>
</dbReference>
<comment type="similarity">
    <text evidence="2">Belongs to the peptidase M20A family.</text>
</comment>
<evidence type="ECO:0000313" key="7">
    <source>
        <dbReference type="EMBL" id="KAB2662293.1"/>
    </source>
</evidence>
<protein>
    <submittedName>
        <fullName evidence="7">M20 family metallopeptidase</fullName>
    </submittedName>
</protein>